<evidence type="ECO:0000256" key="5">
    <source>
        <dbReference type="PROSITE-ProRule" id="PRU01240"/>
    </source>
</evidence>
<keyword evidence="3 5" id="KW-0378">Hydrolase</keyword>
<feature type="region of interest" description="Disordered" evidence="6">
    <location>
        <begin position="440"/>
        <end position="467"/>
    </location>
</feature>
<dbReference type="PROSITE" id="PS51892">
    <property type="entry name" value="SUBTILASE"/>
    <property type="match status" value="1"/>
</dbReference>
<comment type="caution">
    <text evidence="8">The sequence shown here is derived from an EMBL/GenBank/DDBJ whole genome shotgun (WGS) entry which is preliminary data.</text>
</comment>
<dbReference type="EMBL" id="AOIP01000022">
    <property type="protein sequence ID" value="ELZ05732.1"/>
    <property type="molecule type" value="Genomic_DNA"/>
</dbReference>
<feature type="region of interest" description="Disordered" evidence="6">
    <location>
        <begin position="1"/>
        <end position="20"/>
    </location>
</feature>
<dbReference type="SUPFAM" id="SSF52743">
    <property type="entry name" value="Subtilisin-like"/>
    <property type="match status" value="1"/>
</dbReference>
<feature type="domain" description="Peptidase S8/S53" evidence="7">
    <location>
        <begin position="182"/>
        <end position="449"/>
    </location>
</feature>
<name>M0B5C4_9EURY</name>
<dbReference type="PRINTS" id="PR00723">
    <property type="entry name" value="SUBTILISIN"/>
</dbReference>
<dbReference type="Proteomes" id="UP000011591">
    <property type="component" value="Unassembled WGS sequence"/>
</dbReference>
<keyword evidence="2 5" id="KW-0645">Protease</keyword>
<feature type="active site" description="Charge relay system" evidence="5">
    <location>
        <position position="402"/>
    </location>
</feature>
<dbReference type="PANTHER" id="PTHR43806:SF11">
    <property type="entry name" value="CEREVISIN-RELATED"/>
    <property type="match status" value="1"/>
</dbReference>
<reference evidence="8 9" key="1">
    <citation type="journal article" date="2014" name="PLoS Genet.">
        <title>Phylogenetically driven sequencing of extremely halophilic archaea reveals strategies for static and dynamic osmo-response.</title>
        <authorList>
            <person name="Becker E.A."/>
            <person name="Seitzer P.M."/>
            <person name="Tritt A."/>
            <person name="Larsen D."/>
            <person name="Krusor M."/>
            <person name="Yao A.I."/>
            <person name="Wu D."/>
            <person name="Madern D."/>
            <person name="Eisen J.A."/>
            <person name="Darling A.E."/>
            <person name="Facciotti M.T."/>
        </authorList>
    </citation>
    <scope>NUCLEOTIDE SEQUENCE [LARGE SCALE GENOMIC DNA]</scope>
    <source>
        <strain evidence="8 9">DSM 13077</strain>
    </source>
</reference>
<dbReference type="PATRIC" id="fig|1227491.4.peg.2072"/>
<evidence type="ECO:0000256" key="2">
    <source>
        <dbReference type="ARBA" id="ARBA00022670"/>
    </source>
</evidence>
<evidence type="ECO:0000259" key="7">
    <source>
        <dbReference type="Pfam" id="PF00082"/>
    </source>
</evidence>
<evidence type="ECO:0000256" key="1">
    <source>
        <dbReference type="ARBA" id="ARBA00011073"/>
    </source>
</evidence>
<dbReference type="InterPro" id="IPR015500">
    <property type="entry name" value="Peptidase_S8_subtilisin-rel"/>
</dbReference>
<dbReference type="InterPro" id="IPR050131">
    <property type="entry name" value="Peptidase_S8_subtilisin-like"/>
</dbReference>
<dbReference type="Gene3D" id="3.40.50.200">
    <property type="entry name" value="Peptidase S8/S53 domain"/>
    <property type="match status" value="1"/>
</dbReference>
<feature type="active site" description="Charge relay system" evidence="5">
    <location>
        <position position="233"/>
    </location>
</feature>
<feature type="active site" description="Charge relay system" evidence="5">
    <location>
        <position position="190"/>
    </location>
</feature>
<gene>
    <name evidence="8" type="ORF">C480_10055</name>
</gene>
<keyword evidence="9" id="KW-1185">Reference proteome</keyword>
<dbReference type="GO" id="GO:0006508">
    <property type="term" value="P:proteolysis"/>
    <property type="evidence" value="ECO:0007669"/>
    <property type="project" value="UniProtKB-KW"/>
</dbReference>
<organism evidence="8 9">
    <name type="scientific">Natrialba aegyptia DSM 13077</name>
    <dbReference type="NCBI Taxonomy" id="1227491"/>
    <lineage>
        <taxon>Archaea</taxon>
        <taxon>Methanobacteriati</taxon>
        <taxon>Methanobacteriota</taxon>
        <taxon>Stenosarchaea group</taxon>
        <taxon>Halobacteria</taxon>
        <taxon>Halobacteriales</taxon>
        <taxon>Natrialbaceae</taxon>
        <taxon>Natrialba</taxon>
    </lineage>
</organism>
<dbReference type="AlphaFoldDB" id="M0B5C4"/>
<evidence type="ECO:0000313" key="9">
    <source>
        <dbReference type="Proteomes" id="UP000011591"/>
    </source>
</evidence>
<feature type="region of interest" description="Disordered" evidence="6">
    <location>
        <begin position="209"/>
        <end position="230"/>
    </location>
</feature>
<evidence type="ECO:0000256" key="3">
    <source>
        <dbReference type="ARBA" id="ARBA00022801"/>
    </source>
</evidence>
<keyword evidence="4 5" id="KW-0720">Serine protease</keyword>
<evidence type="ECO:0000256" key="4">
    <source>
        <dbReference type="ARBA" id="ARBA00022825"/>
    </source>
</evidence>
<dbReference type="PANTHER" id="PTHR43806">
    <property type="entry name" value="PEPTIDASE S8"/>
    <property type="match status" value="1"/>
</dbReference>
<proteinExistence type="inferred from homology"/>
<protein>
    <submittedName>
        <fullName evidence="8">Peptidase S8 and S53 subtilisin kexin sedolisin</fullName>
    </submittedName>
</protein>
<evidence type="ECO:0000256" key="6">
    <source>
        <dbReference type="SAM" id="MobiDB-lite"/>
    </source>
</evidence>
<dbReference type="Pfam" id="PF00082">
    <property type="entry name" value="Peptidase_S8"/>
    <property type="match status" value="1"/>
</dbReference>
<evidence type="ECO:0000313" key="8">
    <source>
        <dbReference type="EMBL" id="ELZ05732.1"/>
    </source>
</evidence>
<dbReference type="InterPro" id="IPR000209">
    <property type="entry name" value="Peptidase_S8/S53_dom"/>
</dbReference>
<sequence>MAVASLAPTTEPGLLGWDRPDDAIVHSDDRPSWIVSVEGDDADERADNLSALRDWVASANNRELIPEREHEGSGVATIISSPSDIGARNRERWLGDGLQSLSYIDSIELNRSVSLADPLTPESSSAWSSPGPMQSLLLSTFADGSPGSSGVAFDSDMDGGEMTNAREATSATATDLTLPDTSSVTVAVVDTGVSANGYLEDDSGNTRLLDSSTNFVEDGDPSGVGETRDGNGHGDWVAACYAANTDDRLRGFLPEANVLACKALSDAGSGSLSDIAAAIRHAADEGADLINLSLGSPQFSQSIEDALSYAVKQGSIPVAANGNDRQATRWLAFPASSENAIAVGSTTVDPPEDARSAYYSNVGPHNGYTDLSEGATAGAEPDVGAPGCKLESASGDTLTGTSMAGPVAGGVIGLYVADTGTTDLETVRDELTATAEPIPNAASEEIGAGMPNAENLLSGTEPDEPQEDAVTTEAASRGAAYDFLSGSRYTRLIANF</sequence>
<dbReference type="GO" id="GO:0004252">
    <property type="term" value="F:serine-type endopeptidase activity"/>
    <property type="evidence" value="ECO:0007669"/>
    <property type="project" value="UniProtKB-UniRule"/>
</dbReference>
<comment type="similarity">
    <text evidence="1 5">Belongs to the peptidase S8 family.</text>
</comment>
<accession>M0B5C4</accession>
<dbReference type="InterPro" id="IPR036852">
    <property type="entry name" value="Peptidase_S8/S53_dom_sf"/>
</dbReference>